<reference evidence="3" key="1">
    <citation type="submission" date="2020-03" db="EMBL/GenBank/DDBJ databases">
        <title>Molecular networking-based the target discovery of potent antiproliferative macrolactams: 5/6/7/16 polycyclic ansamycins and glycosylated trienomycin from Streptomyces cacaoi subsp. asoensis.</title>
        <authorList>
            <person name="Liu L.-L."/>
        </authorList>
    </citation>
    <scope>NUCLEOTIDE SEQUENCE [LARGE SCALE GENOMIC DNA]</scope>
    <source>
        <strain evidence="3">H2S5</strain>
    </source>
</reference>
<dbReference type="InterPro" id="IPR050272">
    <property type="entry name" value="Isochorismatase-like_hydrls"/>
</dbReference>
<proteinExistence type="predicted"/>
<dbReference type="EMBL" id="CP049838">
    <property type="protein sequence ID" value="QJT03769.1"/>
    <property type="molecule type" value="Genomic_DNA"/>
</dbReference>
<evidence type="ECO:0000259" key="2">
    <source>
        <dbReference type="Pfam" id="PF00857"/>
    </source>
</evidence>
<protein>
    <submittedName>
        <fullName evidence="3">Isochorismatase family protein</fullName>
    </submittedName>
</protein>
<feature type="domain" description="Isochorismatase-like" evidence="2">
    <location>
        <begin position="10"/>
        <end position="185"/>
    </location>
</feature>
<dbReference type="SUPFAM" id="SSF52499">
    <property type="entry name" value="Isochorismatase-like hydrolases"/>
    <property type="match status" value="1"/>
</dbReference>
<dbReference type="Proteomes" id="UP000502665">
    <property type="component" value="Chromosome"/>
</dbReference>
<gene>
    <name evidence="3" type="ORF">G9272_28685</name>
</gene>
<dbReference type="GO" id="GO:0016787">
    <property type="term" value="F:hydrolase activity"/>
    <property type="evidence" value="ECO:0007669"/>
    <property type="project" value="UniProtKB-KW"/>
</dbReference>
<evidence type="ECO:0000313" key="4">
    <source>
        <dbReference type="Proteomes" id="UP000502665"/>
    </source>
</evidence>
<keyword evidence="4" id="KW-1185">Reference proteome</keyword>
<accession>A0A6M4WUK5</accession>
<name>A0A6M4WUK5_9ACTN</name>
<sequence>MAVTVLDDKTALVLIDLQAGTLAAPTVPYPAADVVARAAELADAFRAAGAPVVLIRMSTSPDGADAVPGRSEAARLAGGRSRPYDLGPIAEPLTGHEGDILITKRAWGAFHATDLDLQLRRRGVTQIVLAGIATSLGVESTARAAHEHGYHVTFAVDAMTDINEDAHQHRVSYLFPLIGEPGTTREILDLLAGVRA</sequence>
<dbReference type="PANTHER" id="PTHR43540:SF7">
    <property type="entry name" value="ISOCHORISMATASE FAMILY PROTEIN YECD"/>
    <property type="match status" value="1"/>
</dbReference>
<dbReference type="AlphaFoldDB" id="A0A6M4WUK5"/>
<dbReference type="PANTHER" id="PTHR43540">
    <property type="entry name" value="PEROXYUREIDOACRYLATE/UREIDOACRYLATE AMIDOHYDROLASE-RELATED"/>
    <property type="match status" value="1"/>
</dbReference>
<dbReference type="InterPro" id="IPR036380">
    <property type="entry name" value="Isochorismatase-like_sf"/>
</dbReference>
<dbReference type="RefSeq" id="WP_171399173.1">
    <property type="nucleotide sequence ID" value="NZ_CP049838.1"/>
</dbReference>
<evidence type="ECO:0000313" key="3">
    <source>
        <dbReference type="EMBL" id="QJT03769.1"/>
    </source>
</evidence>
<organism evidence="3 4">
    <name type="scientific">Streptomyces asoensis</name>
    <dbReference type="NCBI Taxonomy" id="249586"/>
    <lineage>
        <taxon>Bacteria</taxon>
        <taxon>Bacillati</taxon>
        <taxon>Actinomycetota</taxon>
        <taxon>Actinomycetes</taxon>
        <taxon>Kitasatosporales</taxon>
        <taxon>Streptomycetaceae</taxon>
        <taxon>Streptomyces</taxon>
    </lineage>
</organism>
<dbReference type="Pfam" id="PF00857">
    <property type="entry name" value="Isochorismatase"/>
    <property type="match status" value="1"/>
</dbReference>
<dbReference type="Gene3D" id="3.40.50.850">
    <property type="entry name" value="Isochorismatase-like"/>
    <property type="match status" value="1"/>
</dbReference>
<evidence type="ECO:0000256" key="1">
    <source>
        <dbReference type="ARBA" id="ARBA00022801"/>
    </source>
</evidence>
<dbReference type="InterPro" id="IPR000868">
    <property type="entry name" value="Isochorismatase-like_dom"/>
</dbReference>
<dbReference type="CDD" id="cd00431">
    <property type="entry name" value="cysteine_hydrolases"/>
    <property type="match status" value="1"/>
</dbReference>
<keyword evidence="1" id="KW-0378">Hydrolase</keyword>